<dbReference type="PANTHER" id="PTHR14024">
    <property type="entry name" value="PERILIPIN"/>
    <property type="match status" value="1"/>
</dbReference>
<evidence type="ECO:0000313" key="6">
    <source>
        <dbReference type="Proteomes" id="UP000678499"/>
    </source>
</evidence>
<evidence type="ECO:0000256" key="2">
    <source>
        <dbReference type="ARBA" id="ARBA00006311"/>
    </source>
</evidence>
<gene>
    <name evidence="5" type="ORF">NMOB1V02_LOCUS782</name>
</gene>
<feature type="compositionally biased region" description="Low complexity" evidence="4">
    <location>
        <begin position="440"/>
        <end position="460"/>
    </location>
</feature>
<dbReference type="Proteomes" id="UP000678499">
    <property type="component" value="Unassembled WGS sequence"/>
</dbReference>
<organism evidence="5">
    <name type="scientific">Notodromas monacha</name>
    <dbReference type="NCBI Taxonomy" id="399045"/>
    <lineage>
        <taxon>Eukaryota</taxon>
        <taxon>Metazoa</taxon>
        <taxon>Ecdysozoa</taxon>
        <taxon>Arthropoda</taxon>
        <taxon>Crustacea</taxon>
        <taxon>Oligostraca</taxon>
        <taxon>Ostracoda</taxon>
        <taxon>Podocopa</taxon>
        <taxon>Podocopida</taxon>
        <taxon>Cypridocopina</taxon>
        <taxon>Cypridoidea</taxon>
        <taxon>Cyprididae</taxon>
        <taxon>Notodromas</taxon>
    </lineage>
</organism>
<keyword evidence="6" id="KW-1185">Reference proteome</keyword>
<sequence length="548" mass="59912">MSVEVAQPIFQSMSRVGQLPVVAAVFGSVQRGYERVKQSPVPLVGSTLNAAEASAKYAVATVSPVAMKFQRPIGFVDSIACKGLDVIEARLPLVKKEPEQIIADAKAVISGTVSAPVNMAKQMTSYGKNKAGEVADYSQVKLIQAVKTKYAQVALQNLDSMLNLVDTYVDKLIPPQEKDEKLPTRELEEKVDPALVPLVHAAALTDKIRHRLYVKTVNTADYLHITDLAKAVTAQMQSGSQAIVDATNRVMKETSNITPGNAAQLITSGIDYIESQANACVSVRELRKSPEIMRNLVGAILLSTALNLVVSYPEIISVEEDYGDLTRTPNFTDYGDVPPFSFRSLFKDNTSNKSEIVKILRATIFPAGGNETTEAAAEMKIPAEDSMMKEEEDPSMSVTTKGDEMDEETVPRSDDMDAEETEDEEAEEEKESGSVRIRRSAGYNSGIQSSSSSGSGWDSGHAVSHQPIYVRSHGGYGRSKKGIGHKRKSKVVVQHVTSYEPVVHHKPVIALKRVVKHKPVIKLQRVVSYKPVHKKIIRPAPQQPSYGW</sequence>
<dbReference type="PANTHER" id="PTHR14024:SF49">
    <property type="entry name" value="LIPID STORAGE DROPLETS SURFACE-BINDING PROTEIN 1"/>
    <property type="match status" value="1"/>
</dbReference>
<dbReference type="EMBL" id="OA882108">
    <property type="protein sequence ID" value="CAD7272865.1"/>
    <property type="molecule type" value="Genomic_DNA"/>
</dbReference>
<feature type="compositionally biased region" description="Basic residues" evidence="4">
    <location>
        <begin position="478"/>
        <end position="488"/>
    </location>
</feature>
<accession>A0A7R9BE68</accession>
<dbReference type="OrthoDB" id="376826at2759"/>
<dbReference type="GO" id="GO:0005829">
    <property type="term" value="C:cytosol"/>
    <property type="evidence" value="ECO:0007669"/>
    <property type="project" value="TreeGrafter"/>
</dbReference>
<feature type="compositionally biased region" description="Acidic residues" evidence="4">
    <location>
        <begin position="416"/>
        <end position="430"/>
    </location>
</feature>
<name>A0A7R9BE68_9CRUS</name>
<evidence type="ECO:0000256" key="3">
    <source>
        <dbReference type="ARBA" id="ARBA00022677"/>
    </source>
</evidence>
<comment type="similarity">
    <text evidence="2">Belongs to the perilipin family.</text>
</comment>
<evidence type="ECO:0000256" key="4">
    <source>
        <dbReference type="SAM" id="MobiDB-lite"/>
    </source>
</evidence>
<proteinExistence type="inferred from homology"/>
<dbReference type="Pfam" id="PF03036">
    <property type="entry name" value="Perilipin"/>
    <property type="match status" value="1"/>
</dbReference>
<evidence type="ECO:0000313" key="5">
    <source>
        <dbReference type="EMBL" id="CAD7272865.1"/>
    </source>
</evidence>
<protein>
    <submittedName>
        <fullName evidence="5">Uncharacterized protein</fullName>
    </submittedName>
</protein>
<dbReference type="GO" id="GO:0010890">
    <property type="term" value="P:positive regulation of triglyceride storage"/>
    <property type="evidence" value="ECO:0007669"/>
    <property type="project" value="TreeGrafter"/>
</dbReference>
<dbReference type="InterPro" id="IPR004279">
    <property type="entry name" value="Perilipin"/>
</dbReference>
<reference evidence="5" key="1">
    <citation type="submission" date="2020-11" db="EMBL/GenBank/DDBJ databases">
        <authorList>
            <person name="Tran Van P."/>
        </authorList>
    </citation>
    <scope>NUCLEOTIDE SEQUENCE</scope>
</reference>
<keyword evidence="3" id="KW-0551">Lipid droplet</keyword>
<feature type="region of interest" description="Disordered" evidence="4">
    <location>
        <begin position="381"/>
        <end position="462"/>
    </location>
</feature>
<dbReference type="GO" id="GO:0005811">
    <property type="term" value="C:lipid droplet"/>
    <property type="evidence" value="ECO:0007669"/>
    <property type="project" value="UniProtKB-SubCell"/>
</dbReference>
<dbReference type="EMBL" id="CAJPEX010000071">
    <property type="protein sequence ID" value="CAG0913017.1"/>
    <property type="molecule type" value="Genomic_DNA"/>
</dbReference>
<dbReference type="GO" id="GO:0019915">
    <property type="term" value="P:lipid storage"/>
    <property type="evidence" value="ECO:0007669"/>
    <property type="project" value="TreeGrafter"/>
</dbReference>
<evidence type="ECO:0000256" key="1">
    <source>
        <dbReference type="ARBA" id="ARBA00004502"/>
    </source>
</evidence>
<comment type="subcellular location">
    <subcellularLocation>
        <location evidence="1">Lipid droplet</location>
    </subcellularLocation>
</comment>
<feature type="region of interest" description="Disordered" evidence="4">
    <location>
        <begin position="469"/>
        <end position="488"/>
    </location>
</feature>
<dbReference type="AlphaFoldDB" id="A0A7R9BE68"/>